<comment type="caution">
    <text evidence="1">The sequence shown here is derived from an EMBL/GenBank/DDBJ whole genome shotgun (WGS) entry which is preliminary data.</text>
</comment>
<dbReference type="Proteomes" id="UP000823775">
    <property type="component" value="Unassembled WGS sequence"/>
</dbReference>
<organism evidence="1 2">
    <name type="scientific">Datura stramonium</name>
    <name type="common">Jimsonweed</name>
    <name type="synonym">Common thornapple</name>
    <dbReference type="NCBI Taxonomy" id="4076"/>
    <lineage>
        <taxon>Eukaryota</taxon>
        <taxon>Viridiplantae</taxon>
        <taxon>Streptophyta</taxon>
        <taxon>Embryophyta</taxon>
        <taxon>Tracheophyta</taxon>
        <taxon>Spermatophyta</taxon>
        <taxon>Magnoliopsida</taxon>
        <taxon>eudicotyledons</taxon>
        <taxon>Gunneridae</taxon>
        <taxon>Pentapetalae</taxon>
        <taxon>asterids</taxon>
        <taxon>lamiids</taxon>
        <taxon>Solanales</taxon>
        <taxon>Solanaceae</taxon>
        <taxon>Solanoideae</taxon>
        <taxon>Datureae</taxon>
        <taxon>Datura</taxon>
    </lineage>
</organism>
<name>A0ABS8WJM1_DATST</name>
<protein>
    <submittedName>
        <fullName evidence="1">Uncharacterized protein</fullName>
    </submittedName>
</protein>
<evidence type="ECO:0000313" key="1">
    <source>
        <dbReference type="EMBL" id="MCE3051021.1"/>
    </source>
</evidence>
<proteinExistence type="predicted"/>
<reference evidence="1 2" key="1">
    <citation type="journal article" date="2021" name="BMC Genomics">
        <title>Datura genome reveals duplications of psychoactive alkaloid biosynthetic genes and high mutation rate following tissue culture.</title>
        <authorList>
            <person name="Rajewski A."/>
            <person name="Carter-House D."/>
            <person name="Stajich J."/>
            <person name="Litt A."/>
        </authorList>
    </citation>
    <scope>NUCLEOTIDE SEQUENCE [LARGE SCALE GENOMIC DNA]</scope>
    <source>
        <strain evidence="1">AR-01</strain>
    </source>
</reference>
<dbReference type="EMBL" id="JACEIK010008106">
    <property type="protein sequence ID" value="MCE3051021.1"/>
    <property type="molecule type" value="Genomic_DNA"/>
</dbReference>
<evidence type="ECO:0000313" key="2">
    <source>
        <dbReference type="Proteomes" id="UP000823775"/>
    </source>
</evidence>
<sequence>MLGYKWLVPEVSIRMSGYDLSGSCPSDMTEACARHIINGMLVTRLVQVRPCVIDEVWKEVMLLEKLIYCPDQYCYNNSIPATAVVCELLFHGWRGDAQHQLLHSLHR</sequence>
<keyword evidence="2" id="KW-1185">Reference proteome</keyword>
<accession>A0ABS8WJM1</accession>
<gene>
    <name evidence="1" type="ORF">HAX54_048768</name>
</gene>